<reference evidence="2" key="1">
    <citation type="submission" date="2022-11" db="UniProtKB">
        <authorList>
            <consortium name="WormBaseParasite"/>
        </authorList>
    </citation>
    <scope>IDENTIFICATION</scope>
</reference>
<evidence type="ECO:0000313" key="1">
    <source>
        <dbReference type="Proteomes" id="UP000887579"/>
    </source>
</evidence>
<accession>A0AC34G1E4</accession>
<dbReference type="WBParaSite" id="ES5_v2.g23654.t1">
    <property type="protein sequence ID" value="ES5_v2.g23654.t1"/>
    <property type="gene ID" value="ES5_v2.g23654"/>
</dbReference>
<name>A0AC34G1E4_9BILA</name>
<evidence type="ECO:0000313" key="2">
    <source>
        <dbReference type="WBParaSite" id="ES5_v2.g23654.t1"/>
    </source>
</evidence>
<dbReference type="Proteomes" id="UP000887579">
    <property type="component" value="Unplaced"/>
</dbReference>
<organism evidence="1 2">
    <name type="scientific">Panagrolaimus sp. ES5</name>
    <dbReference type="NCBI Taxonomy" id="591445"/>
    <lineage>
        <taxon>Eukaryota</taxon>
        <taxon>Metazoa</taxon>
        <taxon>Ecdysozoa</taxon>
        <taxon>Nematoda</taxon>
        <taxon>Chromadorea</taxon>
        <taxon>Rhabditida</taxon>
        <taxon>Tylenchina</taxon>
        <taxon>Panagrolaimomorpha</taxon>
        <taxon>Panagrolaimoidea</taxon>
        <taxon>Panagrolaimidae</taxon>
        <taxon>Panagrolaimus</taxon>
    </lineage>
</organism>
<protein>
    <submittedName>
        <fullName evidence="2">Uncharacterized protein</fullName>
    </submittedName>
</protein>
<sequence>MEKREYRVPDPPENVRIKTKSNSATLWWDPPSTAGEILVRGYTISYGIETPSKKIVIEGVETNSFTINDLKSNITYVFALNSYNEADGEDSEKILLTAKTAAMKKDQFFKLPAPSDISVTAISSRDVDVSWKDTIPESREENKLELGIKKRFYLIHYLPVGSKQPPKKLSTEKTRALITNLNAGTEYQIMIRTILPNKNEESPWSSKVHIRTAPEESASLTYQNSVPESVVSLEETCDFEPIHLCDFFSESTAPLQFRRQSSSSDPSLPKSREENAGHFMVIQSTRDPAEKYGRLYSPVWTFDNSATFCLTFWDYIRKDSFGFLIVSLLYEGDSINMAIPIYKKKLEKIGGKDKWHKILVKSKLSKNRSFQVIFEVRKSAARQRFWVAIDDILAHGGHCPNDGLRYDSLATGNYF</sequence>
<proteinExistence type="predicted"/>